<dbReference type="Proteomes" id="UP000503820">
    <property type="component" value="Unassembled WGS sequence"/>
</dbReference>
<dbReference type="SUPFAM" id="SSF46955">
    <property type="entry name" value="Putative DNA-binding domain"/>
    <property type="match status" value="1"/>
</dbReference>
<gene>
    <name evidence="2" type="ORF">DSM19430T_33340</name>
</gene>
<evidence type="ECO:0000259" key="1">
    <source>
        <dbReference type="Pfam" id="PF12728"/>
    </source>
</evidence>
<dbReference type="Gene3D" id="1.10.10.10">
    <property type="entry name" value="Winged helix-like DNA-binding domain superfamily/Winged helix DNA-binding domain"/>
    <property type="match status" value="1"/>
</dbReference>
<evidence type="ECO:0000313" key="3">
    <source>
        <dbReference type="Proteomes" id="UP000503820"/>
    </source>
</evidence>
<keyword evidence="3" id="KW-1185">Reference proteome</keyword>
<dbReference type="InterPro" id="IPR041657">
    <property type="entry name" value="HTH_17"/>
</dbReference>
<feature type="domain" description="Helix-turn-helix" evidence="1">
    <location>
        <begin position="21"/>
        <end position="71"/>
    </location>
</feature>
<dbReference type="RefSeq" id="WP_174411242.1">
    <property type="nucleotide sequence ID" value="NZ_BLVP01000043.1"/>
</dbReference>
<protein>
    <recommendedName>
        <fullName evidence="1">Helix-turn-helix domain-containing protein</fullName>
    </recommendedName>
</protein>
<dbReference type="InterPro" id="IPR009061">
    <property type="entry name" value="DNA-bd_dom_put_sf"/>
</dbReference>
<name>A0A7J0BY77_9BACT</name>
<accession>A0A7J0BY77</accession>
<organism evidence="2 3">
    <name type="scientific">Desulfovibrio psychrotolerans</name>
    <dbReference type="NCBI Taxonomy" id="415242"/>
    <lineage>
        <taxon>Bacteria</taxon>
        <taxon>Pseudomonadati</taxon>
        <taxon>Thermodesulfobacteriota</taxon>
        <taxon>Desulfovibrionia</taxon>
        <taxon>Desulfovibrionales</taxon>
        <taxon>Desulfovibrionaceae</taxon>
        <taxon>Desulfovibrio</taxon>
    </lineage>
</organism>
<dbReference type="InterPro" id="IPR036388">
    <property type="entry name" value="WH-like_DNA-bd_sf"/>
</dbReference>
<dbReference type="Pfam" id="PF12728">
    <property type="entry name" value="HTH_17"/>
    <property type="match status" value="1"/>
</dbReference>
<evidence type="ECO:0000313" key="2">
    <source>
        <dbReference type="EMBL" id="GFM38650.1"/>
    </source>
</evidence>
<reference evidence="2 3" key="1">
    <citation type="submission" date="2020-05" db="EMBL/GenBank/DDBJ databases">
        <title>Draft genome sequence of Desulfovibrio psychrotolerans JS1T.</title>
        <authorList>
            <person name="Ueno A."/>
            <person name="Tamazawa S."/>
            <person name="Tamamura S."/>
            <person name="Murakami T."/>
            <person name="Kiyama T."/>
            <person name="Inomata H."/>
            <person name="Amano Y."/>
            <person name="Miyakawa K."/>
            <person name="Tamaki H."/>
            <person name="Naganuma T."/>
            <person name="Kaneko K."/>
        </authorList>
    </citation>
    <scope>NUCLEOTIDE SEQUENCE [LARGE SCALE GENOMIC DNA]</scope>
    <source>
        <strain evidence="2 3">JS1</strain>
    </source>
</reference>
<sequence>MVSNSIAKGSEPRAEAILVRWLTEKEVAAITRLSLSTLRAHRFAGRGIPYAKIGRSVRYSATEVQRYMTERQIVPHKVVSC</sequence>
<dbReference type="AlphaFoldDB" id="A0A7J0BY77"/>
<proteinExistence type="predicted"/>
<comment type="caution">
    <text evidence="2">The sequence shown here is derived from an EMBL/GenBank/DDBJ whole genome shotgun (WGS) entry which is preliminary data.</text>
</comment>
<dbReference type="EMBL" id="BLVP01000043">
    <property type="protein sequence ID" value="GFM38650.1"/>
    <property type="molecule type" value="Genomic_DNA"/>
</dbReference>